<dbReference type="InterPro" id="IPR011989">
    <property type="entry name" value="ARM-like"/>
</dbReference>
<organism evidence="23 24">
    <name type="scientific">Larimichthys crocea</name>
    <name type="common">Large yellow croaker</name>
    <name type="synonym">Pseudosciaena crocea</name>
    <dbReference type="NCBI Taxonomy" id="215358"/>
    <lineage>
        <taxon>Eukaryota</taxon>
        <taxon>Metazoa</taxon>
        <taxon>Chordata</taxon>
        <taxon>Craniata</taxon>
        <taxon>Vertebrata</taxon>
        <taxon>Euteleostomi</taxon>
        <taxon>Actinopterygii</taxon>
        <taxon>Neopterygii</taxon>
        <taxon>Teleostei</taxon>
        <taxon>Neoteleostei</taxon>
        <taxon>Acanthomorphata</taxon>
        <taxon>Eupercaria</taxon>
        <taxon>Sciaenidae</taxon>
        <taxon>Larimichthys</taxon>
    </lineage>
</organism>
<dbReference type="InterPro" id="IPR036921">
    <property type="entry name" value="PurM-like_N_sf"/>
</dbReference>
<keyword evidence="24" id="KW-1185">Reference proteome</keyword>
<evidence type="ECO:0000313" key="24">
    <source>
        <dbReference type="Proteomes" id="UP000424527"/>
    </source>
</evidence>
<dbReference type="GO" id="GO:0012505">
    <property type="term" value="C:endomembrane system"/>
    <property type="evidence" value="ECO:0007669"/>
    <property type="project" value="UniProtKB-SubCell"/>
</dbReference>
<dbReference type="Gene3D" id="1.20.5.990">
    <property type="entry name" value="Nemo cc2-lz domain - 1d5 darpin complex"/>
    <property type="match status" value="1"/>
</dbReference>
<dbReference type="EC" id="2.7.9.3" evidence="5"/>
<evidence type="ECO:0000256" key="16">
    <source>
        <dbReference type="ARBA" id="ARBA00023054"/>
    </source>
</evidence>
<keyword evidence="7" id="KW-0963">Cytoplasm</keyword>
<dbReference type="PANTHER" id="PTHR11134">
    <property type="entry name" value="ADAPTOR COMPLEX SUBUNIT BETA FAMILY MEMBER"/>
    <property type="match status" value="1"/>
</dbReference>
<dbReference type="Pfam" id="PF16516">
    <property type="entry name" value="CC2-LZ"/>
    <property type="match status" value="1"/>
</dbReference>
<dbReference type="InterPro" id="IPR015151">
    <property type="entry name" value="B-adaptin_app_sub_C"/>
</dbReference>
<dbReference type="Pfam" id="PF00586">
    <property type="entry name" value="AIRS"/>
    <property type="match status" value="1"/>
</dbReference>
<dbReference type="GO" id="GO:0016192">
    <property type="term" value="P:vesicle-mediated transport"/>
    <property type="evidence" value="ECO:0007669"/>
    <property type="project" value="InterPro"/>
</dbReference>
<dbReference type="Proteomes" id="UP000424527">
    <property type="component" value="Unassembled WGS sequence"/>
</dbReference>
<dbReference type="GO" id="GO:0006886">
    <property type="term" value="P:intracellular protein transport"/>
    <property type="evidence" value="ECO:0007669"/>
    <property type="project" value="InterPro"/>
</dbReference>
<keyword evidence="11" id="KW-0863">Zinc-finger</keyword>
<feature type="region of interest" description="Disordered" evidence="21">
    <location>
        <begin position="109"/>
        <end position="190"/>
    </location>
</feature>
<feature type="compositionally biased region" description="Low complexity" evidence="21">
    <location>
        <begin position="116"/>
        <end position="125"/>
    </location>
</feature>
<dbReference type="NCBIfam" id="TIGR00476">
    <property type="entry name" value="selD"/>
    <property type="match status" value="1"/>
</dbReference>
<comment type="subcellular location">
    <subcellularLocation>
        <location evidence="3">Cytoplasm</location>
    </subcellularLocation>
    <subcellularLocation>
        <location evidence="2">Endomembrane system</location>
        <topology evidence="2">Peripheral membrane protein</topology>
    </subcellularLocation>
</comment>
<comment type="catalytic activity">
    <reaction evidence="19">
        <text>hydrogenselenide + ATP + H2O = selenophosphate + AMP + phosphate + 2 H(+)</text>
        <dbReference type="Rhea" id="RHEA:18737"/>
        <dbReference type="ChEBI" id="CHEBI:15377"/>
        <dbReference type="ChEBI" id="CHEBI:15378"/>
        <dbReference type="ChEBI" id="CHEBI:16144"/>
        <dbReference type="ChEBI" id="CHEBI:29317"/>
        <dbReference type="ChEBI" id="CHEBI:30616"/>
        <dbReference type="ChEBI" id="CHEBI:43474"/>
        <dbReference type="ChEBI" id="CHEBI:456215"/>
        <dbReference type="EC" id="2.7.9.3"/>
    </reaction>
</comment>
<comment type="similarity">
    <text evidence="4">Belongs to the adaptor complexes large subunit family.</text>
</comment>
<keyword evidence="13" id="KW-0862">Zinc</keyword>
<dbReference type="Gene3D" id="1.20.5.390">
    <property type="entry name" value="L1 transposable element, trimerization domain"/>
    <property type="match status" value="2"/>
</dbReference>
<dbReference type="InterPro" id="IPR021063">
    <property type="entry name" value="NEMO_N"/>
</dbReference>
<keyword evidence="16 20" id="KW-0175">Coiled coil</keyword>
<keyword evidence="6" id="KW-0813">Transport</keyword>
<evidence type="ECO:0000256" key="13">
    <source>
        <dbReference type="ARBA" id="ARBA00022833"/>
    </source>
</evidence>
<dbReference type="InterPro" id="IPR004536">
    <property type="entry name" value="SPS/SelD"/>
</dbReference>
<evidence type="ECO:0000256" key="3">
    <source>
        <dbReference type="ARBA" id="ARBA00004496"/>
    </source>
</evidence>
<keyword evidence="10" id="KW-0547">Nucleotide-binding</keyword>
<dbReference type="InterPro" id="IPR032419">
    <property type="entry name" value="CC2-LZ_dom"/>
</dbReference>
<dbReference type="InterPro" id="IPR016188">
    <property type="entry name" value="PurM-like_N"/>
</dbReference>
<evidence type="ECO:0000256" key="19">
    <source>
        <dbReference type="ARBA" id="ARBA00049005"/>
    </source>
</evidence>
<dbReference type="Pfam" id="PF02769">
    <property type="entry name" value="AIRS_C"/>
    <property type="match status" value="1"/>
</dbReference>
<dbReference type="GO" id="GO:0004756">
    <property type="term" value="F:selenide, water dikinase activity"/>
    <property type="evidence" value="ECO:0007669"/>
    <property type="project" value="UniProtKB-EC"/>
</dbReference>
<accession>A0A6G0IP26</accession>
<dbReference type="SUPFAM" id="SSF56042">
    <property type="entry name" value="PurM C-terminal domain-like"/>
    <property type="match status" value="1"/>
</dbReference>
<evidence type="ECO:0000256" key="21">
    <source>
        <dbReference type="SAM" id="MobiDB-lite"/>
    </source>
</evidence>
<sequence length="1713" mass="190583">MKCFPQVGWMVQPQPDGPMQWEMSGEESGGALRVPPELAANEVVTRLLGDNQQLREALRRSNLALRQRCEEMEGWQRRTREEREFLSCRFQEARALVERLAQENHSLQGLVNGPASSSNHCCSSSQTEDLQGRPVRNGPLDGPQTLDQREKKQAEEMDQDTQTIPPRSLDDENSSLGSTLPSPPTSLSEAWGELMGRENGQPVEGANEFLQLLKSHKEKLEEGMRELRKKNDELERERDEGDKEKSKCGAALISYGPEWPISSSLAKLTEQLQATQGRYRELEEKLDYLQKSSAQRDRTEALLKQKDKDCAQLAKDCEALKAQATSLLGELNERQSCLDKSEHERKMLEEKLCSKMKALQVAERDLEQQRKQHHVAMDKLLLQTQSLEQALKTERHVVTEEKKKLTQLQHAYTCLFRDYDSKLKTEGGDLCSRLEEAERALALKQDLIDKLKEEVEQQKGSLETVPVLTAQAEIYKSDFLAEREAREKLNQKKEELQDQLTQALAEIDRFKQEATSRARIEQMKLRHLEDFSTRPPPQGVFPGATFNTAPPAPAFRNQGCKVPQEALLKLLAGLEADRADGTGKAEDQTSEFGQQLPGPRLGVGMDCCVIPLRHGGLSLVQTTDFFYPLVEDPYMMGRIACANVLSDLYAMGITECDNMLMLLSVSQKMNDKDRERVMPLMIRGFRDAAEEGGTSVTGGQTVINPWIIVGGVGSVVCQPNEFIMPDGAVPGDVLVLTKPLGTQVAVNAHQWLDQPERWNKIKLVVTKEEVKEAYQEAMFSMATLNRTAAGLMHKFQAHAATDVTGFGLLGHANNLAAQQRNEVAFVIHNLPILAKMAAVSKACGNLFNLVQGTSAETSGGLLVCLPREQAAKFCSEMKARAPELEGDVMPYLGSEDTVRELRRALSNPNIQSDQLRYRNTILKVIRAMSQGVDVSGLFSEMVKACATVDIVQKKLVYVFLCSYATLNPELSLLVINTLRKDCQDPNPMVRSLALRNMTNLRLPSLVEYVEQPLTAALRDRAACVRRVAVLGWAKLHNLQPSSEIDAAVVNELYSLLRDPDPVVMVNCLRALEEILKEEGGVAINKPITHHLLNRLKDCDVWGQCEVLRILQRYQPQSEDELFNILSLLDASLVSPHPPVMAATLSLFLSLCSSLPAVSLAALERVRGPLLASCGSTSREMRFTALCHIQLLLRSLPGLMGAHYKRFFCGYAEPAYIKQRKMQVLVELVNDENVAMLLDELKGYCTDVNTDTAQAAISAIGRIGRSYSDSCLQILTGLLALKQDHITSAVVQTMRDLVWVCPQCSDTVCLALEGCEETLQDSQGRQALLWLLGVYGERVSSAPYTLEVFIDGVRCEASLGVKMELLTTTMRLFLCRPAETQDMLGRLLHYCIEEETDMCVRDQALLYYRLLHCGIGETRKVLQGRRSDPSLGVLIGRPAEPISQWARSFNTLEPLRQGTIETESASRGSPEHVTFEPKTNTDLSDTLNCSQVEKVHSDSDSASRRTDSCADVLASSVAVALSLSLSPALSPEEFERLWLQRQALHSEQGAEKMVEEEDYVCLEAWFQSTAIPHCSPQSLQAGLQLVNIQTLAFTPPHTLPWRVYLYTHAQHGHSGDAPRSTLILGELLHTGEANNKAGAKKGMCDGEVGVEGMQAERVREGVQTTDDGLSGKESVRKEEGVKVTLKQQPRDDQALKGFLSILKTVLHTLSSERK</sequence>
<feature type="region of interest" description="Disordered" evidence="21">
    <location>
        <begin position="1660"/>
        <end position="1681"/>
    </location>
</feature>
<evidence type="ECO:0000256" key="10">
    <source>
        <dbReference type="ARBA" id="ARBA00022741"/>
    </source>
</evidence>
<keyword evidence="15" id="KW-0653">Protein transport</keyword>
<dbReference type="GO" id="GO:0030131">
    <property type="term" value="C:clathrin adaptor complex"/>
    <property type="evidence" value="ECO:0007669"/>
    <property type="project" value="InterPro"/>
</dbReference>
<gene>
    <name evidence="23" type="ORF">D5F01_LYC08126</name>
</gene>
<dbReference type="SMART" id="SM01020">
    <property type="entry name" value="B2-adapt-app_C"/>
    <property type="match status" value="1"/>
</dbReference>
<dbReference type="FunFam" id="1.20.5.990:FF:000003">
    <property type="entry name" value="NF-kappa-B essential modulator isoform X1"/>
    <property type="match status" value="1"/>
</dbReference>
<dbReference type="FunFam" id="3.90.650.10:FF:000010">
    <property type="entry name" value="Selenide, water dikinase"/>
    <property type="match status" value="1"/>
</dbReference>
<dbReference type="EMBL" id="REGW02000008">
    <property type="protein sequence ID" value="KAE8293033.1"/>
    <property type="molecule type" value="Genomic_DNA"/>
</dbReference>
<dbReference type="CDD" id="cd02195">
    <property type="entry name" value="SelD"/>
    <property type="match status" value="1"/>
</dbReference>
<evidence type="ECO:0000256" key="9">
    <source>
        <dbReference type="ARBA" id="ARBA00022723"/>
    </source>
</evidence>
<evidence type="ECO:0000256" key="7">
    <source>
        <dbReference type="ARBA" id="ARBA00022490"/>
    </source>
</evidence>
<evidence type="ECO:0000259" key="22">
    <source>
        <dbReference type="SMART" id="SM01020"/>
    </source>
</evidence>
<proteinExistence type="inferred from homology"/>
<dbReference type="SUPFAM" id="SSF55326">
    <property type="entry name" value="PurM N-terminal domain-like"/>
    <property type="match status" value="1"/>
</dbReference>
<evidence type="ECO:0000256" key="2">
    <source>
        <dbReference type="ARBA" id="ARBA00004184"/>
    </source>
</evidence>
<evidence type="ECO:0000256" key="18">
    <source>
        <dbReference type="ARBA" id="ARBA00023266"/>
    </source>
</evidence>
<dbReference type="Gene3D" id="3.30.310.10">
    <property type="entry name" value="TATA-Binding Protein"/>
    <property type="match status" value="1"/>
</dbReference>
<evidence type="ECO:0000313" key="23">
    <source>
        <dbReference type="EMBL" id="KAE8293033.1"/>
    </source>
</evidence>
<dbReference type="FunFam" id="3.30.1330.10:FF:000014">
    <property type="entry name" value="Selenophosphate synthetase 2"/>
    <property type="match status" value="1"/>
</dbReference>
<comment type="caution">
    <text evidence="23">The sequence shown here is derived from an EMBL/GenBank/DDBJ whole genome shotgun (WGS) entry which is preliminary data.</text>
</comment>
<dbReference type="Gene3D" id="3.30.1330.10">
    <property type="entry name" value="PurM-like, N-terminal domain"/>
    <property type="match status" value="1"/>
</dbReference>
<dbReference type="InterPro" id="IPR002553">
    <property type="entry name" value="Clathrin/coatomer_adapt-like_N"/>
</dbReference>
<dbReference type="GO" id="GO:0008270">
    <property type="term" value="F:zinc ion binding"/>
    <property type="evidence" value="ECO:0007669"/>
    <property type="project" value="UniProtKB-KW"/>
</dbReference>
<keyword evidence="8" id="KW-0808">Transferase</keyword>
<keyword evidence="14" id="KW-0067">ATP-binding</keyword>
<feature type="region of interest" description="Disordered" evidence="21">
    <location>
        <begin position="223"/>
        <end position="245"/>
    </location>
</feature>
<evidence type="ECO:0000256" key="14">
    <source>
        <dbReference type="ARBA" id="ARBA00022840"/>
    </source>
</evidence>
<feature type="compositionally biased region" description="Low complexity" evidence="21">
    <location>
        <begin position="174"/>
        <end position="188"/>
    </location>
</feature>
<dbReference type="SUPFAM" id="SSF48371">
    <property type="entry name" value="ARM repeat"/>
    <property type="match status" value="1"/>
</dbReference>
<dbReference type="Pfam" id="PF11577">
    <property type="entry name" value="NEMO"/>
    <property type="match status" value="1"/>
</dbReference>
<evidence type="ECO:0000256" key="12">
    <source>
        <dbReference type="ARBA" id="ARBA00022777"/>
    </source>
</evidence>
<name>A0A6G0IP26_LARCR</name>
<dbReference type="FunFam" id="1.25.10.10:FF:000151">
    <property type="entry name" value="AP complex subunit beta"/>
    <property type="match status" value="1"/>
</dbReference>
<keyword evidence="9" id="KW-0479">Metal-binding</keyword>
<feature type="compositionally biased region" description="Basic and acidic residues" evidence="21">
    <location>
        <begin position="1668"/>
        <end position="1680"/>
    </location>
</feature>
<dbReference type="Gene3D" id="3.90.650.10">
    <property type="entry name" value="PurM-like C-terminal domain"/>
    <property type="match status" value="1"/>
</dbReference>
<evidence type="ECO:0000256" key="5">
    <source>
        <dbReference type="ARBA" id="ARBA00011997"/>
    </source>
</evidence>
<evidence type="ECO:0000256" key="4">
    <source>
        <dbReference type="ARBA" id="ARBA00006613"/>
    </source>
</evidence>
<evidence type="ECO:0000256" key="20">
    <source>
        <dbReference type="SAM" id="Coils"/>
    </source>
</evidence>
<dbReference type="InterPro" id="IPR036676">
    <property type="entry name" value="PurM-like_C_sf"/>
</dbReference>
<reference evidence="23 24" key="1">
    <citation type="submission" date="2019-07" db="EMBL/GenBank/DDBJ databases">
        <title>Chromosome genome assembly for large yellow croaker.</title>
        <authorList>
            <person name="Xiao S."/>
        </authorList>
    </citation>
    <scope>NUCLEOTIDE SEQUENCE [LARGE SCALE GENOMIC DNA]</scope>
    <source>
        <strain evidence="23">JMULYC20181020</strain>
        <tissue evidence="23">Muscle</tissue>
    </source>
</reference>
<dbReference type="InterPro" id="IPR026739">
    <property type="entry name" value="AP_beta"/>
</dbReference>
<feature type="region of interest" description="Disordered" evidence="21">
    <location>
        <begin position="1459"/>
        <end position="1479"/>
    </location>
</feature>
<protein>
    <recommendedName>
        <fullName evidence="5">selenide, water dikinase</fullName>
        <ecNumber evidence="5">2.7.9.3</ecNumber>
    </recommendedName>
</protein>
<evidence type="ECO:0000256" key="6">
    <source>
        <dbReference type="ARBA" id="ARBA00022448"/>
    </source>
</evidence>
<dbReference type="FunFam" id="1.20.5.390:FF:000002">
    <property type="entry name" value="NF-kappa-B essential modulator isoform X1"/>
    <property type="match status" value="1"/>
</dbReference>
<evidence type="ECO:0000256" key="15">
    <source>
        <dbReference type="ARBA" id="ARBA00022927"/>
    </source>
</evidence>
<evidence type="ECO:0000256" key="17">
    <source>
        <dbReference type="ARBA" id="ARBA00023136"/>
    </source>
</evidence>
<dbReference type="InterPro" id="IPR010918">
    <property type="entry name" value="PurM-like_C_dom"/>
</dbReference>
<dbReference type="InterPro" id="IPR012295">
    <property type="entry name" value="TBP_dom_sf"/>
</dbReference>
<evidence type="ECO:0000256" key="8">
    <source>
        <dbReference type="ARBA" id="ARBA00022679"/>
    </source>
</evidence>
<dbReference type="InterPro" id="IPR016024">
    <property type="entry name" value="ARM-type_fold"/>
</dbReference>
<keyword evidence="18" id="KW-0711">Selenium</keyword>
<comment type="function">
    <text evidence="1">Synthesizes selenophosphate from selenide and ATP.</text>
</comment>
<evidence type="ECO:0000256" key="1">
    <source>
        <dbReference type="ARBA" id="ARBA00003786"/>
    </source>
</evidence>
<dbReference type="FunFam" id="1.20.5.390:FF:000008">
    <property type="entry name" value="Inhibitor of kappa light polypeptide gene enhancer in B-cells, kinase gamma"/>
    <property type="match status" value="1"/>
</dbReference>
<dbReference type="Gene3D" id="1.25.10.10">
    <property type="entry name" value="Leucine-rich Repeat Variant"/>
    <property type="match status" value="1"/>
</dbReference>
<dbReference type="GO" id="GO:0005524">
    <property type="term" value="F:ATP binding"/>
    <property type="evidence" value="ECO:0007669"/>
    <property type="project" value="UniProtKB-KW"/>
</dbReference>
<feature type="coiled-coil region" evidence="20">
    <location>
        <begin position="434"/>
        <end position="513"/>
    </location>
</feature>
<keyword evidence="12" id="KW-0418">Kinase</keyword>
<dbReference type="Pfam" id="PF01602">
    <property type="entry name" value="Adaptin_N"/>
    <property type="match status" value="1"/>
</dbReference>
<dbReference type="CDD" id="cd09803">
    <property type="entry name" value="UBAN"/>
    <property type="match status" value="1"/>
</dbReference>
<evidence type="ECO:0000256" key="11">
    <source>
        <dbReference type="ARBA" id="ARBA00022771"/>
    </source>
</evidence>
<keyword evidence="17" id="KW-0472">Membrane</keyword>
<feature type="domain" description="Beta-adaptin appendage C-terminal subdomain" evidence="22">
    <location>
        <begin position="1520"/>
        <end position="1706"/>
    </location>
</feature>